<evidence type="ECO:0000313" key="1">
    <source>
        <dbReference type="EMBL" id="MBH8559675.1"/>
    </source>
</evidence>
<dbReference type="RefSeq" id="WP_198076326.1">
    <property type="nucleotide sequence ID" value="NZ_JAEDAE010000008.1"/>
</dbReference>
<dbReference type="EMBL" id="JAEDAE010000008">
    <property type="protein sequence ID" value="MBH8559675.1"/>
    <property type="molecule type" value="Genomic_DNA"/>
</dbReference>
<dbReference type="SUPFAM" id="SSF47240">
    <property type="entry name" value="Ferritin-like"/>
    <property type="match status" value="1"/>
</dbReference>
<gene>
    <name evidence="1" type="ORF">I7X13_16555</name>
</gene>
<dbReference type="Pfam" id="PF13668">
    <property type="entry name" value="Ferritin_2"/>
    <property type="match status" value="1"/>
</dbReference>
<dbReference type="Proteomes" id="UP000625631">
    <property type="component" value="Unassembled WGS sequence"/>
</dbReference>
<comment type="caution">
    <text evidence="1">The sequence shown here is derived from an EMBL/GenBank/DDBJ whole genome shotgun (WGS) entry which is preliminary data.</text>
</comment>
<accession>A0ABS0QAS5</accession>
<evidence type="ECO:0000313" key="2">
    <source>
        <dbReference type="Proteomes" id="UP000625631"/>
    </source>
</evidence>
<sequence>MNFFNIIDLLAEADPDVLDRFSSRRAVFNSLGTVAQRAALATSPLFLGALFQKAYAGTASLPTDILNYALTLELLEADFYRQFLAAGQIPAGAAFDAITVIKTHEDAHVAYLHDAVIKAGGTPVTGSSTAGIRFNPSLLPATYADQLKYAQVLEDTGVRAYKGRAAELIGTDLLTPVLQIHSIEARHAAHIRTMRGQQPWVSIGDDLAADANYKAAYTSGVASSTRTTVALGGTTYGIPAFNPAQPSPQESNLQQGAAGTKLALLITTGIGSTTYLPDDAAAAFDEPLQAAEVLDSSRAGGLLA</sequence>
<reference evidence="1 2" key="1">
    <citation type="submission" date="2020-12" db="EMBL/GenBank/DDBJ databases">
        <title>Hymenobacter sp.</title>
        <authorList>
            <person name="Kim M.K."/>
        </authorList>
    </citation>
    <scope>NUCLEOTIDE SEQUENCE [LARGE SCALE GENOMIC DNA]</scope>
    <source>
        <strain evidence="1 2">BT442</strain>
    </source>
</reference>
<protein>
    <submittedName>
        <fullName evidence="1">Ferritin-like domain-containing protein</fullName>
    </submittedName>
</protein>
<proteinExistence type="predicted"/>
<dbReference type="InterPro" id="IPR009078">
    <property type="entry name" value="Ferritin-like_SF"/>
</dbReference>
<name>A0ABS0QAS5_9BACT</name>
<organism evidence="1 2">
    <name type="scientific">Hymenobacter negativus</name>
    <dbReference type="NCBI Taxonomy" id="2795026"/>
    <lineage>
        <taxon>Bacteria</taxon>
        <taxon>Pseudomonadati</taxon>
        <taxon>Bacteroidota</taxon>
        <taxon>Cytophagia</taxon>
        <taxon>Cytophagales</taxon>
        <taxon>Hymenobacteraceae</taxon>
        <taxon>Hymenobacter</taxon>
    </lineage>
</organism>
<keyword evidence="2" id="KW-1185">Reference proteome</keyword>
<dbReference type="CDD" id="cd00657">
    <property type="entry name" value="Ferritin_like"/>
    <property type="match status" value="1"/>
</dbReference>